<dbReference type="PIRSF" id="PIRSF002849">
    <property type="entry name" value="AAA_ATPase_chaperone_MoxR_prd"/>
    <property type="match status" value="1"/>
</dbReference>
<dbReference type="AlphaFoldDB" id="A0A1I0EVG6"/>
<feature type="domain" description="AAA+ ATPase" evidence="4">
    <location>
        <begin position="32"/>
        <end position="173"/>
    </location>
</feature>
<dbReference type="OrthoDB" id="9808397at2"/>
<dbReference type="RefSeq" id="WP_093329663.1">
    <property type="nucleotide sequence ID" value="NZ_AP027363.1"/>
</dbReference>
<evidence type="ECO:0000256" key="1">
    <source>
        <dbReference type="ARBA" id="ARBA00022741"/>
    </source>
</evidence>
<dbReference type="InterPro" id="IPR050764">
    <property type="entry name" value="CbbQ/NirQ/NorQ/GpvN"/>
</dbReference>
<dbReference type="Pfam" id="PF07726">
    <property type="entry name" value="AAA_3"/>
    <property type="match status" value="1"/>
</dbReference>
<dbReference type="PANTHER" id="PTHR42759:SF5">
    <property type="entry name" value="METHANOL DEHYDROGENASE REGULATOR"/>
    <property type="match status" value="1"/>
</dbReference>
<dbReference type="Proteomes" id="UP000199308">
    <property type="component" value="Unassembled WGS sequence"/>
</dbReference>
<evidence type="ECO:0000256" key="2">
    <source>
        <dbReference type="ARBA" id="ARBA00022840"/>
    </source>
</evidence>
<dbReference type="EMBL" id="FOHK01000008">
    <property type="protein sequence ID" value="SET49582.1"/>
    <property type="molecule type" value="Genomic_DNA"/>
</dbReference>
<dbReference type="InterPro" id="IPR011703">
    <property type="entry name" value="ATPase_AAA-3"/>
</dbReference>
<dbReference type="SMART" id="SM00382">
    <property type="entry name" value="AAA"/>
    <property type="match status" value="1"/>
</dbReference>
<accession>A0A1I0EVG6</accession>
<keyword evidence="2" id="KW-0067">ATP-binding</keyword>
<reference evidence="5 6" key="1">
    <citation type="submission" date="2016-10" db="EMBL/GenBank/DDBJ databases">
        <authorList>
            <person name="de Groot N.N."/>
        </authorList>
    </citation>
    <scope>NUCLEOTIDE SEQUENCE [LARGE SCALE GENOMIC DNA]</scope>
    <source>
        <strain evidence="5 6">DSM 19706</strain>
    </source>
</reference>
<dbReference type="Gene3D" id="1.10.8.80">
    <property type="entry name" value="Magnesium chelatase subunit I, C-Terminal domain"/>
    <property type="match status" value="1"/>
</dbReference>
<dbReference type="InterPro" id="IPR003593">
    <property type="entry name" value="AAA+_ATPase"/>
</dbReference>
<name>A0A1I0EVG6_THASX</name>
<gene>
    <name evidence="5" type="ORF">SAMN05660429_01960</name>
</gene>
<evidence type="ECO:0000313" key="6">
    <source>
        <dbReference type="Proteomes" id="UP000199308"/>
    </source>
</evidence>
<proteinExistence type="inferred from homology"/>
<dbReference type="GO" id="GO:0016887">
    <property type="term" value="F:ATP hydrolysis activity"/>
    <property type="evidence" value="ECO:0007669"/>
    <property type="project" value="InterPro"/>
</dbReference>
<dbReference type="GO" id="GO:0005524">
    <property type="term" value="F:ATP binding"/>
    <property type="evidence" value="ECO:0007669"/>
    <property type="project" value="UniProtKB-KW"/>
</dbReference>
<keyword evidence="6" id="KW-1185">Reference proteome</keyword>
<dbReference type="Pfam" id="PF17863">
    <property type="entry name" value="AAA_lid_2"/>
    <property type="match status" value="1"/>
</dbReference>
<evidence type="ECO:0000256" key="3">
    <source>
        <dbReference type="ARBA" id="ARBA00061607"/>
    </source>
</evidence>
<dbReference type="InterPro" id="IPR041628">
    <property type="entry name" value="ChlI/MoxR_AAA_lid"/>
</dbReference>
<dbReference type="CDD" id="cd00009">
    <property type="entry name" value="AAA"/>
    <property type="match status" value="1"/>
</dbReference>
<dbReference type="SUPFAM" id="SSF52540">
    <property type="entry name" value="P-loop containing nucleoside triphosphate hydrolases"/>
    <property type="match status" value="1"/>
</dbReference>
<keyword evidence="1" id="KW-0547">Nucleotide-binding</keyword>
<dbReference type="STRING" id="349064.SAMN05660429_01960"/>
<organism evidence="5 6">
    <name type="scientific">Thalassotalea agarivorans</name>
    <name type="common">Thalassomonas agarivorans</name>
    <dbReference type="NCBI Taxonomy" id="349064"/>
    <lineage>
        <taxon>Bacteria</taxon>
        <taxon>Pseudomonadati</taxon>
        <taxon>Pseudomonadota</taxon>
        <taxon>Gammaproteobacteria</taxon>
        <taxon>Alteromonadales</taxon>
        <taxon>Colwelliaceae</taxon>
        <taxon>Thalassotalea</taxon>
    </lineage>
</organism>
<dbReference type="Gene3D" id="3.40.50.300">
    <property type="entry name" value="P-loop containing nucleotide triphosphate hydrolases"/>
    <property type="match status" value="1"/>
</dbReference>
<protein>
    <submittedName>
        <fullName evidence="5">MoxR-like ATPase</fullName>
    </submittedName>
</protein>
<dbReference type="InterPro" id="IPR027417">
    <property type="entry name" value="P-loop_NTPase"/>
</dbReference>
<evidence type="ECO:0000313" key="5">
    <source>
        <dbReference type="EMBL" id="SET49582.1"/>
    </source>
</evidence>
<comment type="similarity">
    <text evidence="3">Belongs to the MoxR family.</text>
</comment>
<sequence>MDNNINNILAQINRYVLGKEKQVKLALACMLAKGHLLLEDLPGMGKTTLAHTLADTLGLSYQRVQFTSDMLPADITGINVFDNQKQAFSLHKGPIFNQLILADEINRASPKTQSALLESMEEGQVSIDGKTYTLPDPFFVIATQNPQHHLGTYPLPESQMDRFTMRLSLGFPTKDAEKMILNGQNKRVQHQALPPQIDAEQLLSLQALVREVTVSDSLLDYVIALGSATREQSKFNALSPRALQALVASSKAWAFIHGRDYALPEDVQAVFVPVCQHRMDSQSLGEHEQSYALQVLKSVDPSAS</sequence>
<evidence type="ECO:0000259" key="4">
    <source>
        <dbReference type="SMART" id="SM00382"/>
    </source>
</evidence>
<dbReference type="PANTHER" id="PTHR42759">
    <property type="entry name" value="MOXR FAMILY PROTEIN"/>
    <property type="match status" value="1"/>
</dbReference>
<dbReference type="FunFam" id="3.40.50.300:FF:000640">
    <property type="entry name" value="MoxR family ATPase"/>
    <property type="match status" value="1"/>
</dbReference>